<organism evidence="4 6">
    <name type="scientific">Candidatus Cryosericum odellii</name>
    <dbReference type="NCBI Taxonomy" id="2290917"/>
    <lineage>
        <taxon>Bacteria</taxon>
        <taxon>Pseudomonadati</taxon>
        <taxon>Caldisericota/Cryosericota group</taxon>
        <taxon>Candidatus Cryosericota</taxon>
        <taxon>Candidatus Cryosericia</taxon>
        <taxon>Candidatus Cryosericales</taxon>
        <taxon>Candidatus Cryosericaceae</taxon>
        <taxon>Candidatus Cryosericum</taxon>
    </lineage>
</organism>
<dbReference type="PANTHER" id="PTHR43566:SF2">
    <property type="entry name" value="DUF4143 DOMAIN-CONTAINING PROTEIN"/>
    <property type="match status" value="1"/>
</dbReference>
<feature type="domain" description="DUF4143" evidence="2">
    <location>
        <begin position="196"/>
        <end position="354"/>
    </location>
</feature>
<evidence type="ECO:0000313" key="4">
    <source>
        <dbReference type="EMBL" id="RIE11279.1"/>
    </source>
</evidence>
<dbReference type="RefSeq" id="WP_119119872.1">
    <property type="nucleotide sequence ID" value="NZ_QXIT01000078.1"/>
</dbReference>
<evidence type="ECO:0000313" key="3">
    <source>
        <dbReference type="EMBL" id="RIE08368.1"/>
    </source>
</evidence>
<sequence>MYRTRWMADRLQLSDHVFPVLALTGARQTGKSTLLANEPMFADYLHVNLDDLTTMTQAHNDPQGFVNQADRMVIDEAQRVPDLFITVKKAVDDDRSRRFVLSGSANFLLLRQIHESLAGRAGYSVLRQPTWSEWQGTGKPSWVLDLLNGTLLPEQDTPPVPDIKIVLFTGCLPGIRDGTPAEAALFWESYIQTYIERDLPGISAVASMIDYQAVMRMIAITTGSLLEYSSVASNAHVSASTVARYVETLKTAHLLDLVPPAPLASVTSVRRNWKSYLFDTGFVCSLLGKRTPESIDDTLAGHLFEALVCTSIQALADLDSLSIWFVRTRRGPLHEVDFVVERDQKKTAIEVKLSDHVTWSDTEHLRWYMGQEPACPAAAIIYTGTRVLHLARNIVAVPWTML</sequence>
<gene>
    <name evidence="4" type="ORF">SMC5_05145</name>
    <name evidence="3" type="ORF">SMC6_04300</name>
</gene>
<dbReference type="EMBL" id="QXIT01000078">
    <property type="protein sequence ID" value="RIE08368.1"/>
    <property type="molecule type" value="Genomic_DNA"/>
</dbReference>
<keyword evidence="4" id="KW-0067">ATP-binding</keyword>
<dbReference type="Proteomes" id="UP000266260">
    <property type="component" value="Unassembled WGS sequence"/>
</dbReference>
<dbReference type="PANTHER" id="PTHR43566">
    <property type="entry name" value="CONSERVED PROTEIN"/>
    <property type="match status" value="1"/>
</dbReference>
<evidence type="ECO:0000313" key="5">
    <source>
        <dbReference type="Proteomes" id="UP000266260"/>
    </source>
</evidence>
<evidence type="ECO:0000259" key="2">
    <source>
        <dbReference type="Pfam" id="PF13635"/>
    </source>
</evidence>
<comment type="caution">
    <text evidence="4">The sequence shown here is derived from an EMBL/GenBank/DDBJ whole genome shotgun (WGS) entry which is preliminary data.</text>
</comment>
<dbReference type="SUPFAM" id="SSF52540">
    <property type="entry name" value="P-loop containing nucleoside triphosphate hydrolases"/>
    <property type="match status" value="1"/>
</dbReference>
<dbReference type="Pfam" id="PF13635">
    <property type="entry name" value="DUF4143"/>
    <property type="match status" value="1"/>
</dbReference>
<name>A0A398DCE1_9BACT</name>
<proteinExistence type="predicted"/>
<reference evidence="5 6" key="1">
    <citation type="submission" date="2018-09" db="EMBL/GenBank/DDBJ databases">
        <title>Discovery and Ecogenomic Context for Candidatus Cryosericales, a Global Caldiserica Order Active in Thawing Permafrost.</title>
        <authorList>
            <person name="Martinez M.A."/>
            <person name="Woodcroft B.J."/>
            <person name="Ignacio Espinoza J.C."/>
            <person name="Zayed A."/>
            <person name="Singleton C.M."/>
            <person name="Boyd J."/>
            <person name="Li Y.-F."/>
            <person name="Purvine S."/>
            <person name="Maughan H."/>
            <person name="Hodgkins S.B."/>
            <person name="Anderson D."/>
            <person name="Sederholm M."/>
            <person name="Temperton B."/>
            <person name="Saleska S.R."/>
            <person name="Tyson G.W."/>
            <person name="Rich V.I."/>
        </authorList>
    </citation>
    <scope>NUCLEOTIDE SEQUENCE [LARGE SCALE GENOMIC DNA]</scope>
    <source>
        <strain evidence="4 6">SMC5</strain>
        <strain evidence="3 5">SMC6</strain>
    </source>
</reference>
<feature type="domain" description="AAA" evidence="1">
    <location>
        <begin position="19"/>
        <end position="126"/>
    </location>
</feature>
<accession>A0A398D7K0</accession>
<protein>
    <submittedName>
        <fullName evidence="4">ATP-binding protein</fullName>
    </submittedName>
</protein>
<dbReference type="OrthoDB" id="9778168at2"/>
<evidence type="ECO:0000259" key="1">
    <source>
        <dbReference type="Pfam" id="PF13173"/>
    </source>
</evidence>
<evidence type="ECO:0000313" key="6">
    <source>
        <dbReference type="Proteomes" id="UP000266489"/>
    </source>
</evidence>
<dbReference type="EMBL" id="QXIU01000120">
    <property type="protein sequence ID" value="RIE11279.1"/>
    <property type="molecule type" value="Genomic_DNA"/>
</dbReference>
<dbReference type="Proteomes" id="UP000266489">
    <property type="component" value="Unassembled WGS sequence"/>
</dbReference>
<dbReference type="InterPro" id="IPR027417">
    <property type="entry name" value="P-loop_NTPase"/>
</dbReference>
<keyword evidence="5" id="KW-1185">Reference proteome</keyword>
<dbReference type="InterPro" id="IPR041682">
    <property type="entry name" value="AAA_14"/>
</dbReference>
<keyword evidence="4" id="KW-0547">Nucleotide-binding</keyword>
<dbReference type="Pfam" id="PF13173">
    <property type="entry name" value="AAA_14"/>
    <property type="match status" value="1"/>
</dbReference>
<dbReference type="GO" id="GO:0005524">
    <property type="term" value="F:ATP binding"/>
    <property type="evidence" value="ECO:0007669"/>
    <property type="project" value="UniProtKB-KW"/>
</dbReference>
<dbReference type="InterPro" id="IPR025420">
    <property type="entry name" value="DUF4143"/>
</dbReference>
<dbReference type="AlphaFoldDB" id="A0A398DCE1"/>
<accession>A0A398DCE1</accession>